<accession>A0A3S5AZ40</accession>
<keyword evidence="3" id="KW-1185">Reference proteome</keyword>
<dbReference type="EMBL" id="CAAALY010099495">
    <property type="protein sequence ID" value="VEL29002.1"/>
    <property type="molecule type" value="Genomic_DNA"/>
</dbReference>
<proteinExistence type="predicted"/>
<sequence length="177" mass="18608">MISYADSFELGLSVSGRANELISHDRSSGCLPFPIRLVNCGYHRNKRSTTQSASGQSKPVRTVNSSTLTSTAMTRNHISSTSTPLSNHSSGPPTCEGLHQYSSGCYDSATPRVGDANRELATSGPASLSSATHGLGSRFQAVVNAGLEAGAFSSTSEGSYRNIHLYTLILLSPVLPT</sequence>
<feature type="region of interest" description="Disordered" evidence="1">
    <location>
        <begin position="47"/>
        <end position="94"/>
    </location>
</feature>
<dbReference type="Proteomes" id="UP000784294">
    <property type="component" value="Unassembled WGS sequence"/>
</dbReference>
<feature type="compositionally biased region" description="Low complexity" evidence="1">
    <location>
        <begin position="79"/>
        <end position="90"/>
    </location>
</feature>
<feature type="compositionally biased region" description="Polar residues" evidence="1">
    <location>
        <begin position="48"/>
        <end position="78"/>
    </location>
</feature>
<evidence type="ECO:0000256" key="1">
    <source>
        <dbReference type="SAM" id="MobiDB-lite"/>
    </source>
</evidence>
<comment type="caution">
    <text evidence="2">The sequence shown here is derived from an EMBL/GenBank/DDBJ whole genome shotgun (WGS) entry which is preliminary data.</text>
</comment>
<organism evidence="2 3">
    <name type="scientific">Protopolystoma xenopodis</name>
    <dbReference type="NCBI Taxonomy" id="117903"/>
    <lineage>
        <taxon>Eukaryota</taxon>
        <taxon>Metazoa</taxon>
        <taxon>Spiralia</taxon>
        <taxon>Lophotrochozoa</taxon>
        <taxon>Platyhelminthes</taxon>
        <taxon>Monogenea</taxon>
        <taxon>Polyopisthocotylea</taxon>
        <taxon>Polystomatidea</taxon>
        <taxon>Polystomatidae</taxon>
        <taxon>Protopolystoma</taxon>
    </lineage>
</organism>
<evidence type="ECO:0000313" key="2">
    <source>
        <dbReference type="EMBL" id="VEL29002.1"/>
    </source>
</evidence>
<name>A0A3S5AZ40_9PLAT</name>
<gene>
    <name evidence="2" type="ORF">PXEA_LOCUS22442</name>
</gene>
<reference evidence="2" key="1">
    <citation type="submission" date="2018-11" db="EMBL/GenBank/DDBJ databases">
        <authorList>
            <consortium name="Pathogen Informatics"/>
        </authorList>
    </citation>
    <scope>NUCLEOTIDE SEQUENCE</scope>
</reference>
<evidence type="ECO:0000313" key="3">
    <source>
        <dbReference type="Proteomes" id="UP000784294"/>
    </source>
</evidence>
<dbReference type="AlphaFoldDB" id="A0A3S5AZ40"/>
<protein>
    <submittedName>
        <fullName evidence="2">Uncharacterized protein</fullName>
    </submittedName>
</protein>